<evidence type="ECO:0008006" key="7">
    <source>
        <dbReference type="Google" id="ProtNLM"/>
    </source>
</evidence>
<evidence type="ECO:0000256" key="2">
    <source>
        <dbReference type="ARBA" id="ARBA00023034"/>
    </source>
</evidence>
<keyword evidence="3" id="KW-0446">Lipid-binding</keyword>
<comment type="caution">
    <text evidence="5">The sequence shown here is derived from an EMBL/GenBank/DDBJ whole genome shotgun (WGS) entry which is preliminary data.</text>
</comment>
<protein>
    <recommendedName>
        <fullName evidence="7">GPP34 family phosphoprotein</fullName>
    </recommendedName>
</protein>
<keyword evidence="4" id="KW-0472">Membrane</keyword>
<reference evidence="5" key="1">
    <citation type="submission" date="2021-01" db="EMBL/GenBank/DDBJ databases">
        <title>Whole genome shotgun sequence of Planotetraspora thailandica NBRC 104271.</title>
        <authorList>
            <person name="Komaki H."/>
            <person name="Tamura T."/>
        </authorList>
    </citation>
    <scope>NUCLEOTIDE SEQUENCE</scope>
    <source>
        <strain evidence="5">NBRC 104271</strain>
    </source>
</reference>
<dbReference type="Pfam" id="PF05719">
    <property type="entry name" value="GPP34"/>
    <property type="match status" value="1"/>
</dbReference>
<dbReference type="InterPro" id="IPR008628">
    <property type="entry name" value="GPP34-like"/>
</dbReference>
<dbReference type="EMBL" id="BOOR01000057">
    <property type="protein sequence ID" value="GII57971.1"/>
    <property type="molecule type" value="Genomic_DNA"/>
</dbReference>
<dbReference type="RefSeq" id="WP_203948075.1">
    <property type="nucleotide sequence ID" value="NZ_BOOR01000057.1"/>
</dbReference>
<proteinExistence type="predicted"/>
<dbReference type="GO" id="GO:0012505">
    <property type="term" value="C:endomembrane system"/>
    <property type="evidence" value="ECO:0007669"/>
    <property type="project" value="UniProtKB-ARBA"/>
</dbReference>
<keyword evidence="6" id="KW-1185">Reference proteome</keyword>
<evidence type="ECO:0000256" key="3">
    <source>
        <dbReference type="ARBA" id="ARBA00023121"/>
    </source>
</evidence>
<sequence length="214" mass="23882">MDVPRSLPAQLYLLSYDFRKQRVITRTRFPYLLRAAALTDLLLDGRIADDRGKVRVVRDESFGDPMLDGLLRQLAASRPRTWQHWIGKDHRATAQAVRDELETGRWIRVELNQPFLIFNRTYVRVRDTRVVKRLSSQVSTALTGPISRVGARDAALVALAAAGEVGTVLPRAKRTAYKQRINQLTDQGGPAAPELRKVIRQLRAASMAAASAGG</sequence>
<dbReference type="GO" id="GO:0005737">
    <property type="term" value="C:cytoplasm"/>
    <property type="evidence" value="ECO:0007669"/>
    <property type="project" value="UniProtKB-ARBA"/>
</dbReference>
<keyword evidence="2" id="KW-0333">Golgi apparatus</keyword>
<evidence type="ECO:0000256" key="1">
    <source>
        <dbReference type="ARBA" id="ARBA00004255"/>
    </source>
</evidence>
<dbReference type="Proteomes" id="UP000605992">
    <property type="component" value="Unassembled WGS sequence"/>
</dbReference>
<evidence type="ECO:0000256" key="4">
    <source>
        <dbReference type="ARBA" id="ARBA00023136"/>
    </source>
</evidence>
<name>A0A8J3V6M6_9ACTN</name>
<comment type="subcellular location">
    <subcellularLocation>
        <location evidence="1">Golgi apparatus membrane</location>
        <topology evidence="1">Peripheral membrane protein</topology>
        <orientation evidence="1">Cytoplasmic side</orientation>
    </subcellularLocation>
</comment>
<evidence type="ECO:0000313" key="6">
    <source>
        <dbReference type="Proteomes" id="UP000605992"/>
    </source>
</evidence>
<dbReference type="InterPro" id="IPR038261">
    <property type="entry name" value="GPP34-like_sf"/>
</dbReference>
<organism evidence="5 6">
    <name type="scientific">Planotetraspora thailandica</name>
    <dbReference type="NCBI Taxonomy" id="487172"/>
    <lineage>
        <taxon>Bacteria</taxon>
        <taxon>Bacillati</taxon>
        <taxon>Actinomycetota</taxon>
        <taxon>Actinomycetes</taxon>
        <taxon>Streptosporangiales</taxon>
        <taxon>Streptosporangiaceae</taxon>
        <taxon>Planotetraspora</taxon>
    </lineage>
</organism>
<dbReference type="AlphaFoldDB" id="A0A8J3V6M6"/>
<evidence type="ECO:0000313" key="5">
    <source>
        <dbReference type="EMBL" id="GII57971.1"/>
    </source>
</evidence>
<dbReference type="Gene3D" id="1.10.3630.10">
    <property type="entry name" value="yeast vps74-n-term truncation variant domain like"/>
    <property type="match status" value="1"/>
</dbReference>
<dbReference type="GO" id="GO:0070273">
    <property type="term" value="F:phosphatidylinositol-4-phosphate binding"/>
    <property type="evidence" value="ECO:0007669"/>
    <property type="project" value="InterPro"/>
</dbReference>
<gene>
    <name evidence="5" type="ORF">Pth03_63600</name>
</gene>
<accession>A0A8J3V6M6</accession>